<comment type="caution">
    <text evidence="1">The sequence shown here is derived from an EMBL/GenBank/DDBJ whole genome shotgun (WGS) entry which is preliminary data.</text>
</comment>
<dbReference type="Gene3D" id="3.60.15.10">
    <property type="entry name" value="Ribonuclease Z/Hydroxyacylglutathione hydrolase-like"/>
    <property type="match status" value="1"/>
</dbReference>
<reference evidence="1 2" key="1">
    <citation type="submission" date="2017-04" db="EMBL/GenBank/DDBJ databases">
        <title>The new phylogeny of genus Mycobacterium.</title>
        <authorList>
            <person name="Tortoli E."/>
            <person name="Trovato A."/>
            <person name="Cirillo D.M."/>
        </authorList>
    </citation>
    <scope>NUCLEOTIDE SEQUENCE [LARGE SCALE GENOMIC DNA]</scope>
    <source>
        <strain evidence="1 2">DSM 45247</strain>
    </source>
</reference>
<accession>A0A1X2LC64</accession>
<protein>
    <recommendedName>
        <fullName evidence="3">Metallo-beta-lactamase domain-containing protein</fullName>
    </recommendedName>
</protein>
<dbReference type="EMBL" id="NCXM01000003">
    <property type="protein sequence ID" value="OSC31537.1"/>
    <property type="molecule type" value="Genomic_DNA"/>
</dbReference>
<dbReference type="AlphaFoldDB" id="A0A1X2LC64"/>
<keyword evidence="2" id="KW-1185">Reference proteome</keyword>
<sequence>MVMHVGREQWAIVDSLFHYGIDGSADEDWTDMPAARWYLDNMQVRPERVRDIYLTHFHKDHFEGVGLLHGYYMDAQLLVTAPLGVSLFQSLFSSDRGEPTVFGEVPDTLNRALERKRARFLDGLRTLQVGWSRPYADDVRLTALSPLDAAIRESQVAIADCVGKGWPAVRTELRRQNSCSVVLHLETPAGHALLGADLENTPANCGWAAVLAERDHGHLKPADLVKIPHHGSAGADHEPMWGALTQEPRELAVTPFETGSVRLPTHADWVRLCKRGQLHQAAPTSAPWMNEFGFTVSNPRLTGVVRARRRAGEAQWRISRFGSAFNVNSVLATAPLTS</sequence>
<proteinExistence type="predicted"/>
<name>A0A1X2LC64_9MYCO</name>
<gene>
    <name evidence="1" type="ORF">B8W69_03565</name>
</gene>
<organism evidence="1 2">
    <name type="scientific">Mycolicibacterium vulneris</name>
    <dbReference type="NCBI Taxonomy" id="547163"/>
    <lineage>
        <taxon>Bacteria</taxon>
        <taxon>Bacillati</taxon>
        <taxon>Actinomycetota</taxon>
        <taxon>Actinomycetes</taxon>
        <taxon>Mycobacteriales</taxon>
        <taxon>Mycobacteriaceae</taxon>
        <taxon>Mycolicibacterium</taxon>
    </lineage>
</organism>
<dbReference type="SUPFAM" id="SSF56281">
    <property type="entry name" value="Metallo-hydrolase/oxidoreductase"/>
    <property type="match status" value="1"/>
</dbReference>
<dbReference type="Proteomes" id="UP000242320">
    <property type="component" value="Unassembled WGS sequence"/>
</dbReference>
<evidence type="ECO:0000313" key="1">
    <source>
        <dbReference type="EMBL" id="OSC31537.1"/>
    </source>
</evidence>
<dbReference type="InterPro" id="IPR036866">
    <property type="entry name" value="RibonucZ/Hydroxyglut_hydro"/>
</dbReference>
<evidence type="ECO:0000313" key="2">
    <source>
        <dbReference type="Proteomes" id="UP000242320"/>
    </source>
</evidence>
<evidence type="ECO:0008006" key="3">
    <source>
        <dbReference type="Google" id="ProtNLM"/>
    </source>
</evidence>